<evidence type="ECO:0000313" key="2">
    <source>
        <dbReference type="Proteomes" id="UP001158049"/>
    </source>
</evidence>
<dbReference type="EMBL" id="FXUL01000006">
    <property type="protein sequence ID" value="SMP59390.1"/>
    <property type="molecule type" value="Genomic_DNA"/>
</dbReference>
<dbReference type="RefSeq" id="WP_283442181.1">
    <property type="nucleotide sequence ID" value="NZ_FXUL01000006.1"/>
</dbReference>
<gene>
    <name evidence="1" type="ORF">SAMN06295970_10667</name>
</gene>
<accession>A0ABY1Q6L3</accession>
<dbReference type="Proteomes" id="UP001158049">
    <property type="component" value="Unassembled WGS sequence"/>
</dbReference>
<protein>
    <recommendedName>
        <fullName evidence="3">Replicative helicase inhibitor G39P N-terminal domain-containing protein</fullName>
    </recommendedName>
</protein>
<organism evidence="1 2">
    <name type="scientific">Noviherbaspirillum suwonense</name>
    <dbReference type="NCBI Taxonomy" id="1224511"/>
    <lineage>
        <taxon>Bacteria</taxon>
        <taxon>Pseudomonadati</taxon>
        <taxon>Pseudomonadota</taxon>
        <taxon>Betaproteobacteria</taxon>
        <taxon>Burkholderiales</taxon>
        <taxon>Oxalobacteraceae</taxon>
        <taxon>Noviherbaspirillum</taxon>
    </lineage>
</organism>
<name>A0ABY1Q6L3_9BURK</name>
<evidence type="ECO:0008006" key="3">
    <source>
        <dbReference type="Google" id="ProtNLM"/>
    </source>
</evidence>
<keyword evidence="2" id="KW-1185">Reference proteome</keyword>
<reference evidence="1 2" key="1">
    <citation type="submission" date="2017-05" db="EMBL/GenBank/DDBJ databases">
        <authorList>
            <person name="Varghese N."/>
            <person name="Submissions S."/>
        </authorList>
    </citation>
    <scope>NUCLEOTIDE SEQUENCE [LARGE SCALE GENOMIC DNA]</scope>
    <source>
        <strain evidence="1 2">DSM 26001</strain>
    </source>
</reference>
<sequence length="244" mass="26547">MIDSQKPQFLQLLASALAMYAKPMPEPAITKAWIAALAPYPLHIIEAAMRSYCEENGEFAPVPASIATRCKLMDGRPGAEEAWAIALTSRDQNDTVVWTTEIAEAFSLCEPVLELGDEVGARMAFKEAYQRLTTAARAAAVSTIWIASLGWDSTRRPAVLSKASNAGLLPVPTVTALLPLPTSAVPPDTKAHEQLEKIKQMLASGAENRLRKIEARANAQRQTDSDAKYRLAAQTQNYLAINSR</sequence>
<comment type="caution">
    <text evidence="1">The sequence shown here is derived from an EMBL/GenBank/DDBJ whole genome shotgun (WGS) entry which is preliminary data.</text>
</comment>
<proteinExistence type="predicted"/>
<evidence type="ECO:0000313" key="1">
    <source>
        <dbReference type="EMBL" id="SMP59390.1"/>
    </source>
</evidence>